<evidence type="ECO:0000256" key="6">
    <source>
        <dbReference type="ARBA" id="ARBA00022777"/>
    </source>
</evidence>
<dbReference type="InterPro" id="IPR052059">
    <property type="entry name" value="CR_Ser/Thr_kinase"/>
</dbReference>
<dbReference type="Proteomes" id="UP000288805">
    <property type="component" value="Unassembled WGS sequence"/>
</dbReference>
<keyword evidence="2" id="KW-0808">Transferase</keyword>
<keyword evidence="3" id="KW-0732">Signal</keyword>
<dbReference type="Gene3D" id="3.30.430.20">
    <property type="entry name" value="Gnk2 domain, C-X8-C-X2-C motif"/>
    <property type="match status" value="1"/>
</dbReference>
<gene>
    <name evidence="11" type="primary">CRK2_7</name>
    <name evidence="11" type="ORF">CK203_070363</name>
</gene>
<dbReference type="InterPro" id="IPR002902">
    <property type="entry name" value="GNK2"/>
</dbReference>
<feature type="region of interest" description="Disordered" evidence="9">
    <location>
        <begin position="1"/>
        <end position="20"/>
    </location>
</feature>
<keyword evidence="5" id="KW-0547">Nucleotide-binding</keyword>
<comment type="caution">
    <text evidence="11">The sequence shown here is derived from an EMBL/GenBank/DDBJ whole genome shotgun (WGS) entry which is preliminary data.</text>
</comment>
<dbReference type="EMBL" id="QGNW01001381">
    <property type="protein sequence ID" value="RVW43342.1"/>
    <property type="molecule type" value="Genomic_DNA"/>
</dbReference>
<evidence type="ECO:0000256" key="8">
    <source>
        <dbReference type="ARBA" id="ARBA00023170"/>
    </source>
</evidence>
<dbReference type="SUPFAM" id="SSF56112">
    <property type="entry name" value="Protein kinase-like (PK-like)"/>
    <property type="match status" value="1"/>
</dbReference>
<dbReference type="AlphaFoldDB" id="A0A438E6S3"/>
<keyword evidence="4" id="KW-0677">Repeat</keyword>
<dbReference type="Pfam" id="PF01657">
    <property type="entry name" value="Stress-antifung"/>
    <property type="match status" value="1"/>
</dbReference>
<keyword evidence="7" id="KW-0067">ATP-binding</keyword>
<dbReference type="InterPro" id="IPR038408">
    <property type="entry name" value="GNK2_sf"/>
</dbReference>
<keyword evidence="8 11" id="KW-0675">Receptor</keyword>
<name>A0A438E6S3_VITVI</name>
<evidence type="ECO:0000256" key="7">
    <source>
        <dbReference type="ARBA" id="ARBA00022840"/>
    </source>
</evidence>
<keyword evidence="1" id="KW-0723">Serine/threonine-protein kinase</keyword>
<dbReference type="GO" id="GO:0005524">
    <property type="term" value="F:ATP binding"/>
    <property type="evidence" value="ECO:0007669"/>
    <property type="project" value="UniProtKB-KW"/>
</dbReference>
<dbReference type="PROSITE" id="PS51473">
    <property type="entry name" value="GNK2"/>
    <property type="match status" value="1"/>
</dbReference>
<feature type="compositionally biased region" description="Pro residues" evidence="9">
    <location>
        <begin position="1"/>
        <end position="12"/>
    </location>
</feature>
<evidence type="ECO:0000256" key="5">
    <source>
        <dbReference type="ARBA" id="ARBA00022741"/>
    </source>
</evidence>
<dbReference type="GO" id="GO:0004674">
    <property type="term" value="F:protein serine/threonine kinase activity"/>
    <property type="evidence" value="ECO:0007669"/>
    <property type="project" value="UniProtKB-KW"/>
</dbReference>
<accession>A0A438E6S3</accession>
<keyword evidence="6 11" id="KW-0418">Kinase</keyword>
<protein>
    <submittedName>
        <fullName evidence="11">Cysteine-rich receptor-like protein kinase 2</fullName>
    </submittedName>
</protein>
<evidence type="ECO:0000313" key="12">
    <source>
        <dbReference type="Proteomes" id="UP000288805"/>
    </source>
</evidence>
<dbReference type="CDD" id="cd23509">
    <property type="entry name" value="Gnk2-like"/>
    <property type="match status" value="1"/>
</dbReference>
<evidence type="ECO:0000256" key="3">
    <source>
        <dbReference type="ARBA" id="ARBA00022729"/>
    </source>
</evidence>
<evidence type="ECO:0000313" key="11">
    <source>
        <dbReference type="EMBL" id="RVW43342.1"/>
    </source>
</evidence>
<evidence type="ECO:0000259" key="10">
    <source>
        <dbReference type="PROSITE" id="PS51473"/>
    </source>
</evidence>
<feature type="domain" description="Gnk2-homologous" evidence="10">
    <location>
        <begin position="32"/>
        <end position="135"/>
    </location>
</feature>
<proteinExistence type="predicted"/>
<dbReference type="InterPro" id="IPR011009">
    <property type="entry name" value="Kinase-like_dom_sf"/>
</dbReference>
<evidence type="ECO:0000256" key="9">
    <source>
        <dbReference type="SAM" id="MobiDB-lite"/>
    </source>
</evidence>
<dbReference type="Gene3D" id="3.30.200.20">
    <property type="entry name" value="Phosphorylase Kinase, domain 1"/>
    <property type="match status" value="1"/>
</dbReference>
<dbReference type="PANTHER" id="PTHR47973">
    <property type="entry name" value="CYSTEINE-RICH RECEPTOR-LIKE PROTEIN KINASE 3"/>
    <property type="match status" value="1"/>
</dbReference>
<evidence type="ECO:0000256" key="1">
    <source>
        <dbReference type="ARBA" id="ARBA00022527"/>
    </source>
</evidence>
<sequence length="291" mass="32002">MKKPSSPIPISSPPFYHNSIGDRTIHRRPQITNNPNHVCDKQLEHDLTIFVHYFVLMMKSISDQMRTSGFGVAISGSGPDTNYGLVQCYGDLSVLDCVLCYAETRTVLPRCFPFTGESARQAIEQAIAHPPNNNGYARSKGVSGNASSSILGCLPWSEGRALNTGCFMRYSDTDFLNKEPDNGSSTGSNDAIKLVKTLHDSSLNFKYATLEKATRSFDNANKLGQGGFGTVYKVSMDQLRHWRWNVIGVELMSGLKINMQNSELLPLGEMNKLASLLGCKVGRLPTYLGLP</sequence>
<evidence type="ECO:0000256" key="4">
    <source>
        <dbReference type="ARBA" id="ARBA00022737"/>
    </source>
</evidence>
<evidence type="ECO:0000256" key="2">
    <source>
        <dbReference type="ARBA" id="ARBA00022679"/>
    </source>
</evidence>
<organism evidence="11 12">
    <name type="scientific">Vitis vinifera</name>
    <name type="common">Grape</name>
    <dbReference type="NCBI Taxonomy" id="29760"/>
    <lineage>
        <taxon>Eukaryota</taxon>
        <taxon>Viridiplantae</taxon>
        <taxon>Streptophyta</taxon>
        <taxon>Embryophyta</taxon>
        <taxon>Tracheophyta</taxon>
        <taxon>Spermatophyta</taxon>
        <taxon>Magnoliopsida</taxon>
        <taxon>eudicotyledons</taxon>
        <taxon>Gunneridae</taxon>
        <taxon>Pentapetalae</taxon>
        <taxon>rosids</taxon>
        <taxon>Vitales</taxon>
        <taxon>Vitaceae</taxon>
        <taxon>Viteae</taxon>
        <taxon>Vitis</taxon>
    </lineage>
</organism>
<reference evidence="11 12" key="1">
    <citation type="journal article" date="2018" name="PLoS Genet.">
        <title>Population sequencing reveals clonal diversity and ancestral inbreeding in the grapevine cultivar Chardonnay.</title>
        <authorList>
            <person name="Roach M.J."/>
            <person name="Johnson D.L."/>
            <person name="Bohlmann J."/>
            <person name="van Vuuren H.J."/>
            <person name="Jones S.J."/>
            <person name="Pretorius I.S."/>
            <person name="Schmidt S.A."/>
            <person name="Borneman A.R."/>
        </authorList>
    </citation>
    <scope>NUCLEOTIDE SEQUENCE [LARGE SCALE GENOMIC DNA]</scope>
    <source>
        <strain evidence="12">cv. Chardonnay</strain>
        <tissue evidence="11">Leaf</tissue>
    </source>
</reference>